<dbReference type="SUPFAM" id="SSF81606">
    <property type="entry name" value="PP2C-like"/>
    <property type="match status" value="1"/>
</dbReference>
<dbReference type="CDD" id="cd00143">
    <property type="entry name" value="PP2Cc"/>
    <property type="match status" value="1"/>
</dbReference>
<proteinExistence type="predicted"/>
<dbReference type="Gene3D" id="3.60.40.10">
    <property type="entry name" value="PPM-type phosphatase domain"/>
    <property type="match status" value="1"/>
</dbReference>
<dbReference type="InterPro" id="IPR036457">
    <property type="entry name" value="PPM-type-like_dom_sf"/>
</dbReference>
<dbReference type="Pfam" id="PF13672">
    <property type="entry name" value="PP2C_2"/>
    <property type="match status" value="1"/>
</dbReference>
<reference evidence="2 3" key="1">
    <citation type="journal article" date="2016" name="Nat. Commun.">
        <title>Thousands of microbial genomes shed light on interconnected biogeochemical processes in an aquifer system.</title>
        <authorList>
            <person name="Anantharaman K."/>
            <person name="Brown C.T."/>
            <person name="Hug L.A."/>
            <person name="Sharon I."/>
            <person name="Castelle C.J."/>
            <person name="Probst A.J."/>
            <person name="Thomas B.C."/>
            <person name="Singh A."/>
            <person name="Wilkins M.J."/>
            <person name="Karaoz U."/>
            <person name="Brodie E.L."/>
            <person name="Williams K.H."/>
            <person name="Hubbard S.S."/>
            <person name="Banfield J.F."/>
        </authorList>
    </citation>
    <scope>NUCLEOTIDE SEQUENCE [LARGE SCALE GENOMIC DNA]</scope>
</reference>
<feature type="domain" description="PPM-type phosphatase" evidence="1">
    <location>
        <begin position="19"/>
        <end position="335"/>
    </location>
</feature>
<organism evidence="2 3">
    <name type="scientific">Candidatus Uhrbacteria bacterium RIFOXYB2_FULL_57_15</name>
    <dbReference type="NCBI Taxonomy" id="1802422"/>
    <lineage>
        <taxon>Bacteria</taxon>
        <taxon>Candidatus Uhriibacteriota</taxon>
    </lineage>
</organism>
<dbReference type="SMART" id="SM00332">
    <property type="entry name" value="PP2Cc"/>
    <property type="match status" value="1"/>
</dbReference>
<name>A0A1F7W705_9BACT</name>
<dbReference type="InterPro" id="IPR015655">
    <property type="entry name" value="PP2C"/>
</dbReference>
<dbReference type="InterPro" id="IPR001932">
    <property type="entry name" value="PPM-type_phosphatase-like_dom"/>
</dbReference>
<sequence>MVHSAEHGFSPETERKVLVVDSGSALIGKEVMSRCEDTVVDDQEHGLFAVADGMGGMPHGDVASRLACTTLDSTFARSKKRGMAEKLQESVDVCANAMHAQKTDPKFAGMGTTLTAVAAEASTDGTVELAIAHVGDSRGYLIRQDSGVLERLTTDDGFVELLVSSGILPEAIGRAIDQSTKRGEDVPEHPVLKDRATLESAINAAIVPWNRFSRDLTSLKRCLRETENRLSSRHNRTATQLLYHMSSYLLNSMDTGATTSPTVRSVKARTGDTLVICSDGITDVLTEKEIETIVRESLLKKMSAREIARQIAEAAEASSGNRKKRDDRAVVVVILGQET</sequence>
<dbReference type="AlphaFoldDB" id="A0A1F7W705"/>
<evidence type="ECO:0000313" key="2">
    <source>
        <dbReference type="EMBL" id="OGL98572.1"/>
    </source>
</evidence>
<accession>A0A1F7W705</accession>
<evidence type="ECO:0000259" key="1">
    <source>
        <dbReference type="PROSITE" id="PS51746"/>
    </source>
</evidence>
<comment type="caution">
    <text evidence="2">The sequence shown here is derived from an EMBL/GenBank/DDBJ whole genome shotgun (WGS) entry which is preliminary data.</text>
</comment>
<protein>
    <recommendedName>
        <fullName evidence="1">PPM-type phosphatase domain-containing protein</fullName>
    </recommendedName>
</protein>
<dbReference type="PANTHER" id="PTHR47992">
    <property type="entry name" value="PROTEIN PHOSPHATASE"/>
    <property type="match status" value="1"/>
</dbReference>
<evidence type="ECO:0000313" key="3">
    <source>
        <dbReference type="Proteomes" id="UP000176501"/>
    </source>
</evidence>
<dbReference type="EMBL" id="MGFE01000019">
    <property type="protein sequence ID" value="OGL98572.1"/>
    <property type="molecule type" value="Genomic_DNA"/>
</dbReference>
<dbReference type="PROSITE" id="PS51746">
    <property type="entry name" value="PPM_2"/>
    <property type="match status" value="1"/>
</dbReference>
<dbReference type="GO" id="GO:0004722">
    <property type="term" value="F:protein serine/threonine phosphatase activity"/>
    <property type="evidence" value="ECO:0007669"/>
    <property type="project" value="InterPro"/>
</dbReference>
<gene>
    <name evidence="2" type="ORF">A2304_04370</name>
</gene>
<dbReference type="SMART" id="SM00331">
    <property type="entry name" value="PP2C_SIG"/>
    <property type="match status" value="1"/>
</dbReference>
<dbReference type="Proteomes" id="UP000176501">
    <property type="component" value="Unassembled WGS sequence"/>
</dbReference>